<proteinExistence type="inferred from homology"/>
<evidence type="ECO:0000256" key="1">
    <source>
        <dbReference type="ARBA" id="ARBA00006739"/>
    </source>
</evidence>
<dbReference type="RefSeq" id="WP_116884941.1">
    <property type="nucleotide sequence ID" value="NZ_CABMMC010000021.1"/>
</dbReference>
<comment type="caution">
    <text evidence="5">The sequence shown here is derived from an EMBL/GenBank/DDBJ whole genome shotgun (WGS) entry which is preliminary data.</text>
</comment>
<feature type="domain" description="Glycosyltransferase 2-like" evidence="4">
    <location>
        <begin position="5"/>
        <end position="111"/>
    </location>
</feature>
<evidence type="ECO:0000313" key="6">
    <source>
        <dbReference type="Proteomes" id="UP000245959"/>
    </source>
</evidence>
<evidence type="ECO:0000256" key="3">
    <source>
        <dbReference type="ARBA" id="ARBA00022679"/>
    </source>
</evidence>
<dbReference type="GO" id="GO:0016757">
    <property type="term" value="F:glycosyltransferase activity"/>
    <property type="evidence" value="ECO:0007669"/>
    <property type="project" value="UniProtKB-KW"/>
</dbReference>
<evidence type="ECO:0000313" key="5">
    <source>
        <dbReference type="EMBL" id="PVY38830.1"/>
    </source>
</evidence>
<reference evidence="5 6" key="1">
    <citation type="submission" date="2018-04" db="EMBL/GenBank/DDBJ databases">
        <title>Genomic Encyclopedia of Type Strains, Phase IV (KMG-IV): sequencing the most valuable type-strain genomes for metagenomic binning, comparative biology and taxonomic classification.</title>
        <authorList>
            <person name="Goeker M."/>
        </authorList>
    </citation>
    <scope>NUCLEOTIDE SEQUENCE [LARGE SCALE GENOMIC DNA]</scope>
    <source>
        <strain evidence="5 6">DSM 14823</strain>
    </source>
</reference>
<accession>A0A2U1AQX4</accession>
<evidence type="ECO:0000259" key="4">
    <source>
        <dbReference type="Pfam" id="PF00535"/>
    </source>
</evidence>
<keyword evidence="6" id="KW-1185">Reference proteome</keyword>
<keyword evidence="3 5" id="KW-0808">Transferase</keyword>
<dbReference type="GeneID" id="78296231"/>
<dbReference type="Gene3D" id="3.90.550.10">
    <property type="entry name" value="Spore Coat Polysaccharide Biosynthesis Protein SpsA, Chain A"/>
    <property type="match status" value="1"/>
</dbReference>
<dbReference type="Pfam" id="PF00535">
    <property type="entry name" value="Glycos_transf_2"/>
    <property type="match status" value="1"/>
</dbReference>
<keyword evidence="2" id="KW-0328">Glycosyltransferase</keyword>
<protein>
    <submittedName>
        <fullName evidence="5">Glycosyl transferase family 2</fullName>
    </submittedName>
</protein>
<dbReference type="InterPro" id="IPR001173">
    <property type="entry name" value="Glyco_trans_2-like"/>
</dbReference>
<dbReference type="SUPFAM" id="SSF53448">
    <property type="entry name" value="Nucleotide-diphospho-sugar transferases"/>
    <property type="match status" value="1"/>
</dbReference>
<dbReference type="OrthoDB" id="153025at2"/>
<gene>
    <name evidence="5" type="ORF">C8D82_12466</name>
</gene>
<comment type="similarity">
    <text evidence="1">Belongs to the glycosyltransferase 2 family.</text>
</comment>
<organism evidence="5 6">
    <name type="scientific">Victivallis vadensis</name>
    <dbReference type="NCBI Taxonomy" id="172901"/>
    <lineage>
        <taxon>Bacteria</taxon>
        <taxon>Pseudomonadati</taxon>
        <taxon>Lentisphaerota</taxon>
        <taxon>Lentisphaeria</taxon>
        <taxon>Victivallales</taxon>
        <taxon>Victivallaceae</taxon>
        <taxon>Victivallis</taxon>
    </lineage>
</organism>
<name>A0A2U1AQX4_9BACT</name>
<dbReference type="CDD" id="cd00761">
    <property type="entry name" value="Glyco_tranf_GTA_type"/>
    <property type="match status" value="1"/>
</dbReference>
<dbReference type="PANTHER" id="PTHR43179">
    <property type="entry name" value="RHAMNOSYLTRANSFERASE WBBL"/>
    <property type="match status" value="1"/>
</dbReference>
<dbReference type="InterPro" id="IPR029044">
    <property type="entry name" value="Nucleotide-diphossugar_trans"/>
</dbReference>
<dbReference type="PANTHER" id="PTHR43179:SF12">
    <property type="entry name" value="GALACTOFURANOSYLTRANSFERASE GLFT2"/>
    <property type="match status" value="1"/>
</dbReference>
<sequence>MCRFSLIVCTVTRTAELEAFLGSLAAQKQPPAFEVIVVDQNPDDRLAPLLDRCRGRFPVRRLRSEIGLSRARNVGLAAASGDIVAIPDDDCTYPPDLLHRLAAYFDANPGCDGVSTLVTDRDGSFSAGGYMAGSPLAIDRGNIWRTAVSPSIFVRRSVVGEVRFDETLGVGSGTVYGSGEESDFLLQLLEHHRRLDYRPEFVVHHPCFHGPWRAERGRLYGNGMGRVLRKHRYPAWRAMFYASLQFVRAVQFLLKLNPSRSRFHLAMALGRLHGYFHVRH</sequence>
<dbReference type="EMBL" id="QEKH01000024">
    <property type="protein sequence ID" value="PVY38830.1"/>
    <property type="molecule type" value="Genomic_DNA"/>
</dbReference>
<dbReference type="AlphaFoldDB" id="A0A2U1AQX4"/>
<evidence type="ECO:0000256" key="2">
    <source>
        <dbReference type="ARBA" id="ARBA00022676"/>
    </source>
</evidence>
<dbReference type="Proteomes" id="UP000245959">
    <property type="component" value="Unassembled WGS sequence"/>
</dbReference>